<protein>
    <recommendedName>
        <fullName evidence="1">Protein NO VEIN C-terminal domain-containing protein</fullName>
    </recommendedName>
</protein>
<dbReference type="STRING" id="695850.A0A067CXV7"/>
<gene>
    <name evidence="2" type="ORF">SPRG_01364</name>
</gene>
<sequence length="1028" mass="111176">MPIVQNTAGRWVHPTSVLDALDLFGDDAPTPCDKVLRDVCEKDYLHPSFSAWLSPEMKRTLGIQALSSAHLVHIAKSTNSLLSIASHGRLFVQLARLAHRERSTTAVAAQIQHVRLLPLAVAGDTTTLATPASNVFLPTDVVPTTMPFASEIQLLAPSVCEQLQATPIARAFALLIGVKPMSTTDVLLHHVLPRAKAASKNHEDQHAVLAFLLATYATAHEPLASNVVSAIKESVFVRTTRGHLVPLSAQLYLLNPHLPDATVFDAFSVVDPATYGEKAAAFFSNVLHVPVLLSLDAGVVPGLDAIVAYAAATPSVPVATALLAFLDQSWRVTHAPLLHAAVATLTAHAWVPVQRASVVTLVRPKDAYICAPTLPRRLRSHVSAVVVDVTNTALIAALQMHHGLSCDDLVQLLQSPSTSTADGLVILQHLQTLLRDLSDADVARVRDAFAAAPLVLAGDGNRRTLAQCVWKMPEPVLPGLFALASVYPKTLKDLFLRLGVPTHPTMANVLAALSSSVEDTRPHLAFLAAHWQDALPFKTTLDAIPFVQATTGDMVTFGAGAYWTKGIPSWFEALSLRAPLVDVASPVNAPFEALVQAWPTHNLENAIVSAPTEWCARVAAVCANGTVRESTKHALVLDVLQLFNDHNVAWPASPPYAMFPTQADTYVVLADAHVLGGDDAPLPLSLPHPSLLALPYDISLRDYLVAQGMPTLAYTTHVDCDLTVPDEDGLRDYIARQVDRAALPPATMETWATLLGRLRCSLVSSLVVEYAIGGTAVHKERHASFLHGHRLYVEEPLNEYVVFTTLANHVYGPSSELASSVANALFVRSMQPESAVPPPLWSELPGAKTLKRKHDWANPQALEAPSKRPRQGAIFQVEMPHAPQAYHPRPLQLTDEMRMAIGRAGEAYVYEVLYASLGASVEWVNADEETGLPYDLCINNASGGREYIEVKATSTFDKLSFEMSVQELDFAAAHGSQYTIYRVFQVKPHVGAVTNCPIVKLRNPHTLLRQKKLKLSVVMDASVAAPSP</sequence>
<dbReference type="Pfam" id="PF13020">
    <property type="entry name" value="NOV_C"/>
    <property type="match status" value="1"/>
</dbReference>
<dbReference type="InterPro" id="IPR024975">
    <property type="entry name" value="NOV_C"/>
</dbReference>
<dbReference type="RefSeq" id="XP_012194974.1">
    <property type="nucleotide sequence ID" value="XM_012339584.1"/>
</dbReference>
<name>A0A067CXV7_SAPPC</name>
<keyword evidence="3" id="KW-1185">Reference proteome</keyword>
<dbReference type="VEuPathDB" id="FungiDB:SPRG_01364"/>
<dbReference type="InterPro" id="IPR052957">
    <property type="entry name" value="Auxin_embryo_med"/>
</dbReference>
<dbReference type="AlphaFoldDB" id="A0A067CXV7"/>
<evidence type="ECO:0000313" key="2">
    <source>
        <dbReference type="EMBL" id="KDO34090.1"/>
    </source>
</evidence>
<dbReference type="PANTHER" id="PTHR32387:SF0">
    <property type="entry name" value="PROTEIN NO VEIN"/>
    <property type="match status" value="1"/>
</dbReference>
<dbReference type="GeneID" id="24123960"/>
<dbReference type="Proteomes" id="UP000030745">
    <property type="component" value="Unassembled WGS sequence"/>
</dbReference>
<dbReference type="PANTHER" id="PTHR32387">
    <property type="entry name" value="WU:FJ29H11"/>
    <property type="match status" value="1"/>
</dbReference>
<evidence type="ECO:0000313" key="3">
    <source>
        <dbReference type="Proteomes" id="UP000030745"/>
    </source>
</evidence>
<accession>A0A067CXV7</accession>
<evidence type="ECO:0000259" key="1">
    <source>
        <dbReference type="Pfam" id="PF13020"/>
    </source>
</evidence>
<organism evidence="2 3">
    <name type="scientific">Saprolegnia parasitica (strain CBS 223.65)</name>
    <dbReference type="NCBI Taxonomy" id="695850"/>
    <lineage>
        <taxon>Eukaryota</taxon>
        <taxon>Sar</taxon>
        <taxon>Stramenopiles</taxon>
        <taxon>Oomycota</taxon>
        <taxon>Saprolegniomycetes</taxon>
        <taxon>Saprolegniales</taxon>
        <taxon>Saprolegniaceae</taxon>
        <taxon>Saprolegnia</taxon>
    </lineage>
</organism>
<proteinExistence type="predicted"/>
<feature type="domain" description="Protein NO VEIN C-terminal" evidence="1">
    <location>
        <begin position="905"/>
        <end position="987"/>
    </location>
</feature>
<reference evidence="2 3" key="1">
    <citation type="journal article" date="2013" name="PLoS Genet.">
        <title>Distinctive expansion of potential virulence genes in the genome of the oomycete fish pathogen Saprolegnia parasitica.</title>
        <authorList>
            <person name="Jiang R.H."/>
            <person name="de Bruijn I."/>
            <person name="Haas B.J."/>
            <person name="Belmonte R."/>
            <person name="Lobach L."/>
            <person name="Christie J."/>
            <person name="van den Ackerveken G."/>
            <person name="Bottin A."/>
            <person name="Bulone V."/>
            <person name="Diaz-Moreno S.M."/>
            <person name="Dumas B."/>
            <person name="Fan L."/>
            <person name="Gaulin E."/>
            <person name="Govers F."/>
            <person name="Grenville-Briggs L.J."/>
            <person name="Horner N.R."/>
            <person name="Levin J.Z."/>
            <person name="Mammella M."/>
            <person name="Meijer H.J."/>
            <person name="Morris P."/>
            <person name="Nusbaum C."/>
            <person name="Oome S."/>
            <person name="Phillips A.J."/>
            <person name="van Rooyen D."/>
            <person name="Rzeszutek E."/>
            <person name="Saraiva M."/>
            <person name="Secombes C.J."/>
            <person name="Seidl M.F."/>
            <person name="Snel B."/>
            <person name="Stassen J.H."/>
            <person name="Sykes S."/>
            <person name="Tripathy S."/>
            <person name="van den Berg H."/>
            <person name="Vega-Arreguin J.C."/>
            <person name="Wawra S."/>
            <person name="Young S.K."/>
            <person name="Zeng Q."/>
            <person name="Dieguez-Uribeondo J."/>
            <person name="Russ C."/>
            <person name="Tyler B.M."/>
            <person name="van West P."/>
        </authorList>
    </citation>
    <scope>NUCLEOTIDE SEQUENCE [LARGE SCALE GENOMIC DNA]</scope>
    <source>
        <strain evidence="2 3">CBS 223.65</strain>
    </source>
</reference>
<dbReference type="OrthoDB" id="78013at2759"/>
<dbReference type="EMBL" id="KK583191">
    <property type="protein sequence ID" value="KDO34090.1"/>
    <property type="molecule type" value="Genomic_DNA"/>
</dbReference>
<dbReference type="KEGG" id="spar:SPRG_01364"/>